<sequence>MRPAGRDDVLAVVRLEADNLGVDAWSAGLVEEGVVGHLPTITYLVAEVEGELVGHAVASIVGDIAELQRIAVDHEHRRTGLASALLDAVVAAAREAGADRVLLEVREDNAGALSFYAARGFVEIDRRPRYYRDGTTAVVLRLGIGPRCG</sequence>
<dbReference type="CDD" id="cd04301">
    <property type="entry name" value="NAT_SF"/>
    <property type="match status" value="1"/>
</dbReference>
<evidence type="ECO:0000256" key="1">
    <source>
        <dbReference type="ARBA" id="ARBA00022679"/>
    </source>
</evidence>
<protein>
    <submittedName>
        <fullName evidence="4">Unannotated protein</fullName>
    </submittedName>
</protein>
<dbReference type="GO" id="GO:0008080">
    <property type="term" value="F:N-acetyltransferase activity"/>
    <property type="evidence" value="ECO:0007669"/>
    <property type="project" value="InterPro"/>
</dbReference>
<evidence type="ECO:0000313" key="4">
    <source>
        <dbReference type="EMBL" id="CAB4726000.1"/>
    </source>
</evidence>
<dbReference type="EMBL" id="CAEZXR010000328">
    <property type="protein sequence ID" value="CAB4726000.1"/>
    <property type="molecule type" value="Genomic_DNA"/>
</dbReference>
<dbReference type="InterPro" id="IPR050832">
    <property type="entry name" value="Bact_Acetyltransf"/>
</dbReference>
<dbReference type="Gene3D" id="3.40.630.30">
    <property type="match status" value="1"/>
</dbReference>
<proteinExistence type="predicted"/>
<dbReference type="PANTHER" id="PTHR43877">
    <property type="entry name" value="AMINOALKYLPHOSPHONATE N-ACETYLTRANSFERASE-RELATED-RELATED"/>
    <property type="match status" value="1"/>
</dbReference>
<accession>A0A6J6RTQ1</accession>
<keyword evidence="1" id="KW-0808">Transferase</keyword>
<dbReference type="AlphaFoldDB" id="A0A6J6RTQ1"/>
<reference evidence="4" key="1">
    <citation type="submission" date="2020-05" db="EMBL/GenBank/DDBJ databases">
        <authorList>
            <person name="Chiriac C."/>
            <person name="Salcher M."/>
            <person name="Ghai R."/>
            <person name="Kavagutti S V."/>
        </authorList>
    </citation>
    <scope>NUCLEOTIDE SEQUENCE</scope>
</reference>
<evidence type="ECO:0000259" key="3">
    <source>
        <dbReference type="PROSITE" id="PS51186"/>
    </source>
</evidence>
<dbReference type="PROSITE" id="PS51186">
    <property type="entry name" value="GNAT"/>
    <property type="match status" value="1"/>
</dbReference>
<gene>
    <name evidence="4" type="ORF">UFOPK2579_02294</name>
</gene>
<dbReference type="InterPro" id="IPR016181">
    <property type="entry name" value="Acyl_CoA_acyltransferase"/>
</dbReference>
<dbReference type="Pfam" id="PF00583">
    <property type="entry name" value="Acetyltransf_1"/>
    <property type="match status" value="1"/>
</dbReference>
<name>A0A6J6RTQ1_9ZZZZ</name>
<organism evidence="4">
    <name type="scientific">freshwater metagenome</name>
    <dbReference type="NCBI Taxonomy" id="449393"/>
    <lineage>
        <taxon>unclassified sequences</taxon>
        <taxon>metagenomes</taxon>
        <taxon>ecological metagenomes</taxon>
    </lineage>
</organism>
<dbReference type="InterPro" id="IPR000182">
    <property type="entry name" value="GNAT_dom"/>
</dbReference>
<dbReference type="NCBIfam" id="TIGR01575">
    <property type="entry name" value="rimI"/>
    <property type="match status" value="1"/>
</dbReference>
<evidence type="ECO:0000256" key="2">
    <source>
        <dbReference type="ARBA" id="ARBA00023315"/>
    </source>
</evidence>
<keyword evidence="2" id="KW-0012">Acyltransferase</keyword>
<dbReference type="SUPFAM" id="SSF55729">
    <property type="entry name" value="Acyl-CoA N-acyltransferases (Nat)"/>
    <property type="match status" value="1"/>
</dbReference>
<feature type="domain" description="N-acetyltransferase" evidence="3">
    <location>
        <begin position="1"/>
        <end position="145"/>
    </location>
</feature>
<dbReference type="InterPro" id="IPR006464">
    <property type="entry name" value="AcTrfase_RimI/Ard1"/>
</dbReference>